<evidence type="ECO:0000313" key="1">
    <source>
        <dbReference type="EMBL" id="SBR59053.1"/>
    </source>
</evidence>
<dbReference type="EMBL" id="HAEF01017894">
    <property type="protein sequence ID" value="SBR59053.1"/>
    <property type="molecule type" value="Transcribed_RNA"/>
</dbReference>
<feature type="non-terminal residue" evidence="1">
    <location>
        <position position="1"/>
    </location>
</feature>
<reference evidence="1" key="1">
    <citation type="submission" date="2016-05" db="EMBL/GenBank/DDBJ databases">
        <authorList>
            <person name="Lavstsen T."/>
            <person name="Jespersen J.S."/>
        </authorList>
    </citation>
    <scope>NUCLEOTIDE SEQUENCE</scope>
    <source>
        <tissue evidence="1">Brain</tissue>
    </source>
</reference>
<protein>
    <submittedName>
        <fullName evidence="1">Uncharacterized protein</fullName>
    </submittedName>
</protein>
<accession>A0A1A8MQD9</accession>
<name>A0A1A8MQD9_9TELE</name>
<feature type="non-terminal residue" evidence="1">
    <location>
        <position position="51"/>
    </location>
</feature>
<sequence>KSADTFKKKDTLEVEIVERSKRSKTASIKSISRNNKVSCSAVDLKRTYLQF</sequence>
<organism evidence="1">
    <name type="scientific">Nothobranchius pienaari</name>
    <dbReference type="NCBI Taxonomy" id="704102"/>
    <lineage>
        <taxon>Eukaryota</taxon>
        <taxon>Metazoa</taxon>
        <taxon>Chordata</taxon>
        <taxon>Craniata</taxon>
        <taxon>Vertebrata</taxon>
        <taxon>Euteleostomi</taxon>
        <taxon>Actinopterygii</taxon>
        <taxon>Neopterygii</taxon>
        <taxon>Teleostei</taxon>
        <taxon>Neoteleostei</taxon>
        <taxon>Acanthomorphata</taxon>
        <taxon>Ovalentaria</taxon>
        <taxon>Atherinomorphae</taxon>
        <taxon>Cyprinodontiformes</taxon>
        <taxon>Nothobranchiidae</taxon>
        <taxon>Nothobranchius</taxon>
    </lineage>
</organism>
<proteinExistence type="predicted"/>
<dbReference type="AlphaFoldDB" id="A0A1A8MQD9"/>
<gene>
    <name evidence="1" type="primary">Nfu_g_1_009581</name>
</gene>
<reference evidence="1" key="2">
    <citation type="submission" date="2016-06" db="EMBL/GenBank/DDBJ databases">
        <title>The genome of a short-lived fish provides insights into sex chromosome evolution and the genetic control of aging.</title>
        <authorList>
            <person name="Reichwald K."/>
            <person name="Felder M."/>
            <person name="Petzold A."/>
            <person name="Koch P."/>
            <person name="Groth M."/>
            <person name="Platzer M."/>
        </authorList>
    </citation>
    <scope>NUCLEOTIDE SEQUENCE</scope>
    <source>
        <tissue evidence="1">Brain</tissue>
    </source>
</reference>